<evidence type="ECO:0000313" key="3">
    <source>
        <dbReference type="Proteomes" id="UP000238205"/>
    </source>
</evidence>
<gene>
    <name evidence="2" type="ORF">CLV38_1452</name>
</gene>
<name>A0A2T0VT76_9LACT</name>
<reference evidence="2 3" key="1">
    <citation type="submission" date="2018-03" db="EMBL/GenBank/DDBJ databases">
        <title>Genomic Encyclopedia of Archaeal and Bacterial Type Strains, Phase II (KMG-II): from individual species to whole genera.</title>
        <authorList>
            <person name="Goeker M."/>
        </authorList>
    </citation>
    <scope>NUCLEOTIDE SEQUENCE [LARGE SCALE GENOMIC DNA]</scope>
    <source>
        <strain evidence="2 3">DSM 13175</strain>
    </source>
</reference>
<evidence type="ECO:0000256" key="1">
    <source>
        <dbReference type="SAM" id="Phobius"/>
    </source>
</evidence>
<proteinExistence type="predicted"/>
<protein>
    <submittedName>
        <fullName evidence="2">Uncharacterized protein</fullName>
    </submittedName>
</protein>
<dbReference type="Proteomes" id="UP000238205">
    <property type="component" value="Unassembled WGS sequence"/>
</dbReference>
<accession>A0A2T0VT76</accession>
<dbReference type="AlphaFoldDB" id="A0A2T0VT76"/>
<comment type="caution">
    <text evidence="2">The sequence shown here is derived from an EMBL/GenBank/DDBJ whole genome shotgun (WGS) entry which is preliminary data.</text>
</comment>
<feature type="transmembrane region" description="Helical" evidence="1">
    <location>
        <begin position="7"/>
        <end position="26"/>
    </location>
</feature>
<dbReference type="EMBL" id="PVTO01000045">
    <property type="protein sequence ID" value="PRY74216.1"/>
    <property type="molecule type" value="Genomic_DNA"/>
</dbReference>
<keyword evidence="1" id="KW-0812">Transmembrane</keyword>
<keyword evidence="1" id="KW-1133">Transmembrane helix</keyword>
<evidence type="ECO:0000313" key="2">
    <source>
        <dbReference type="EMBL" id="PRY74216.1"/>
    </source>
</evidence>
<sequence length="39" mass="4435">MKFIKRAGKIFIYIFIGLIGGMGGPLKEEDSTFTDKRKQ</sequence>
<organism evidence="2 3">
    <name type="scientific">Alkalibacterium olivapovliticus</name>
    <dbReference type="NCBI Taxonomy" id="99907"/>
    <lineage>
        <taxon>Bacteria</taxon>
        <taxon>Bacillati</taxon>
        <taxon>Bacillota</taxon>
        <taxon>Bacilli</taxon>
        <taxon>Lactobacillales</taxon>
        <taxon>Carnobacteriaceae</taxon>
        <taxon>Alkalibacterium</taxon>
    </lineage>
</organism>
<keyword evidence="1" id="KW-0472">Membrane</keyword>
<keyword evidence="3" id="KW-1185">Reference proteome</keyword>